<dbReference type="AlphaFoldDB" id="A0A6C0Y7H2"/>
<dbReference type="RefSeq" id="WP_163146737.1">
    <property type="nucleotide sequence ID" value="NZ_CP044462.1"/>
</dbReference>
<organism evidence="2 3">
    <name type="scientific">Acinetobacter indicus</name>
    <dbReference type="NCBI Taxonomy" id="756892"/>
    <lineage>
        <taxon>Bacteria</taxon>
        <taxon>Pseudomonadati</taxon>
        <taxon>Pseudomonadota</taxon>
        <taxon>Gammaproteobacteria</taxon>
        <taxon>Moraxellales</taxon>
        <taxon>Moraxellaceae</taxon>
        <taxon>Acinetobacter</taxon>
    </lineage>
</organism>
<keyword evidence="1" id="KW-0472">Membrane</keyword>
<gene>
    <name evidence="2" type="ORF">FSC09_17830</name>
</gene>
<dbReference type="Proteomes" id="UP000503440">
    <property type="component" value="Plasmid pB18-7"/>
</dbReference>
<proteinExistence type="predicted"/>
<dbReference type="EMBL" id="CP044462">
    <property type="protein sequence ID" value="QIC72217.1"/>
    <property type="molecule type" value="Genomic_DNA"/>
</dbReference>
<geneLocation type="plasmid" evidence="3">
    <name>pb18-7</name>
</geneLocation>
<keyword evidence="1" id="KW-0812">Transmembrane</keyword>
<keyword evidence="2" id="KW-0614">Plasmid</keyword>
<evidence type="ECO:0000313" key="3">
    <source>
        <dbReference type="Proteomes" id="UP000503440"/>
    </source>
</evidence>
<accession>A0A6C0Y7H2</accession>
<feature type="transmembrane region" description="Helical" evidence="1">
    <location>
        <begin position="47"/>
        <end position="65"/>
    </location>
</feature>
<sequence>MELQLFIELLKSFKKACISASLMSYLFTKEQGILKGQKTELMMKKHLIFLVFIVMVFILALVVKIDNDHKKGQALKKLELVEKQIP</sequence>
<protein>
    <submittedName>
        <fullName evidence="2">Uncharacterized protein</fullName>
    </submittedName>
</protein>
<reference evidence="2 3" key="1">
    <citation type="submission" date="2019-09" db="EMBL/GenBank/DDBJ databases">
        <title>Non-baumannii Acinetobacter spp. carrying blaNDM-1 isolated in China.</title>
        <authorList>
            <person name="Cui C."/>
            <person name="Chen C."/>
            <person name="Sun J."/>
            <person name="Liu Y."/>
        </authorList>
    </citation>
    <scope>NUCLEOTIDE SEQUENCE [LARGE SCALE GENOMIC DNA]</scope>
    <source>
        <strain evidence="2 3">B18</strain>
        <plasmid evidence="3">pb18-7</plasmid>
    </source>
</reference>
<evidence type="ECO:0000313" key="2">
    <source>
        <dbReference type="EMBL" id="QIC72217.1"/>
    </source>
</evidence>
<name>A0A6C0Y7H2_9GAMM</name>
<keyword evidence="1" id="KW-1133">Transmembrane helix</keyword>
<evidence type="ECO:0000256" key="1">
    <source>
        <dbReference type="SAM" id="Phobius"/>
    </source>
</evidence>